<evidence type="ECO:0000313" key="2">
    <source>
        <dbReference type="Proteomes" id="UP001162162"/>
    </source>
</evidence>
<evidence type="ECO:0000313" key="1">
    <source>
        <dbReference type="EMBL" id="KAJ8938730.1"/>
    </source>
</evidence>
<protein>
    <submittedName>
        <fullName evidence="1">Uncharacterized protein</fullName>
    </submittedName>
</protein>
<dbReference type="AlphaFoldDB" id="A0AAV8XJB0"/>
<comment type="caution">
    <text evidence="1">The sequence shown here is derived from an EMBL/GenBank/DDBJ whole genome shotgun (WGS) entry which is preliminary data.</text>
</comment>
<dbReference type="EMBL" id="JAPWTK010000538">
    <property type="protein sequence ID" value="KAJ8938730.1"/>
    <property type="molecule type" value="Genomic_DNA"/>
</dbReference>
<accession>A0AAV8XJB0</accession>
<proteinExistence type="predicted"/>
<reference evidence="1" key="1">
    <citation type="journal article" date="2023" name="Insect Mol. Biol.">
        <title>Genome sequencing provides insights into the evolution of gene families encoding plant cell wall-degrading enzymes in longhorned beetles.</title>
        <authorList>
            <person name="Shin N.R."/>
            <person name="Okamura Y."/>
            <person name="Kirsch R."/>
            <person name="Pauchet Y."/>
        </authorList>
    </citation>
    <scope>NUCLEOTIDE SEQUENCE</scope>
    <source>
        <strain evidence="1">AMC_N1</strain>
    </source>
</reference>
<gene>
    <name evidence="1" type="ORF">NQ318_005584</name>
</gene>
<name>A0AAV8XJB0_9CUCU</name>
<keyword evidence="2" id="KW-1185">Reference proteome</keyword>
<organism evidence="1 2">
    <name type="scientific">Aromia moschata</name>
    <dbReference type="NCBI Taxonomy" id="1265417"/>
    <lineage>
        <taxon>Eukaryota</taxon>
        <taxon>Metazoa</taxon>
        <taxon>Ecdysozoa</taxon>
        <taxon>Arthropoda</taxon>
        <taxon>Hexapoda</taxon>
        <taxon>Insecta</taxon>
        <taxon>Pterygota</taxon>
        <taxon>Neoptera</taxon>
        <taxon>Endopterygota</taxon>
        <taxon>Coleoptera</taxon>
        <taxon>Polyphaga</taxon>
        <taxon>Cucujiformia</taxon>
        <taxon>Chrysomeloidea</taxon>
        <taxon>Cerambycidae</taxon>
        <taxon>Cerambycinae</taxon>
        <taxon>Callichromatini</taxon>
        <taxon>Aromia</taxon>
    </lineage>
</organism>
<dbReference type="Proteomes" id="UP001162162">
    <property type="component" value="Unassembled WGS sequence"/>
</dbReference>
<sequence length="64" mass="7307">MYFRMISLPVRRSPLRSISGRGSYTTTYQQLHVSACTKDACHLRTITLTSAKQMQPTLEPLSYL</sequence>